<evidence type="ECO:0000313" key="11">
    <source>
        <dbReference type="Proteomes" id="UP001150641"/>
    </source>
</evidence>
<name>A0A9X2W931_9ENTR</name>
<evidence type="ECO:0000313" key="10">
    <source>
        <dbReference type="EMBL" id="MCT4703331.1"/>
    </source>
</evidence>
<organism evidence="10 11">
    <name type="scientific">Dryocola boscaweniae</name>
    <dbReference type="NCBI Taxonomy" id="2925397"/>
    <lineage>
        <taxon>Bacteria</taxon>
        <taxon>Pseudomonadati</taxon>
        <taxon>Pseudomonadota</taxon>
        <taxon>Gammaproteobacteria</taxon>
        <taxon>Enterobacterales</taxon>
        <taxon>Enterobacteriaceae</taxon>
        <taxon>Dryocola</taxon>
    </lineage>
</organism>
<keyword evidence="6" id="KW-0135">Cellulose biosynthesis</keyword>
<dbReference type="Gene3D" id="1.25.40.10">
    <property type="entry name" value="Tetratricopeptide repeat domain"/>
    <property type="match status" value="6"/>
</dbReference>
<dbReference type="Pfam" id="PF13432">
    <property type="entry name" value="TPR_16"/>
    <property type="match status" value="1"/>
</dbReference>
<dbReference type="PANTHER" id="PTHR12558">
    <property type="entry name" value="CELL DIVISION CYCLE 16,23,27"/>
    <property type="match status" value="1"/>
</dbReference>
<dbReference type="InterPro" id="IPR008410">
    <property type="entry name" value="BCSC_C"/>
</dbReference>
<dbReference type="Pfam" id="PF14559">
    <property type="entry name" value="TPR_19"/>
    <property type="match status" value="1"/>
</dbReference>
<protein>
    <submittedName>
        <fullName evidence="10">Cellulose synthase complex outer membrane protein BcsC</fullName>
    </submittedName>
</protein>
<evidence type="ECO:0000259" key="9">
    <source>
        <dbReference type="Pfam" id="PF05420"/>
    </source>
</evidence>
<dbReference type="PROSITE" id="PS50293">
    <property type="entry name" value="TPR_REGION"/>
    <property type="match status" value="1"/>
</dbReference>
<feature type="chain" id="PRO_5040938580" evidence="8">
    <location>
        <begin position="24"/>
        <end position="1158"/>
    </location>
</feature>
<keyword evidence="4" id="KW-0677">Repeat</keyword>
<keyword evidence="5 7" id="KW-0802">TPR repeat</keyword>
<dbReference type="SMART" id="SM00028">
    <property type="entry name" value="TPR"/>
    <property type="match status" value="6"/>
</dbReference>
<accession>A0A9X2W931</accession>
<evidence type="ECO:0000256" key="4">
    <source>
        <dbReference type="ARBA" id="ARBA00022737"/>
    </source>
</evidence>
<dbReference type="GO" id="GO:0030244">
    <property type="term" value="P:cellulose biosynthetic process"/>
    <property type="evidence" value="ECO:0007669"/>
    <property type="project" value="UniProtKB-KW"/>
</dbReference>
<comment type="function">
    <text evidence="1">Required for maximal bacterial cellulose synthesis.</text>
</comment>
<dbReference type="EMBL" id="JALHAP010000081">
    <property type="protein sequence ID" value="MCT4703331.1"/>
    <property type="molecule type" value="Genomic_DNA"/>
</dbReference>
<evidence type="ECO:0000256" key="1">
    <source>
        <dbReference type="ARBA" id="ARBA00003476"/>
    </source>
</evidence>
<dbReference type="SUPFAM" id="SSF48452">
    <property type="entry name" value="TPR-like"/>
    <property type="match status" value="2"/>
</dbReference>
<evidence type="ECO:0000256" key="2">
    <source>
        <dbReference type="ARBA" id="ARBA00005186"/>
    </source>
</evidence>
<dbReference type="InterPro" id="IPR011990">
    <property type="entry name" value="TPR-like_helical_dom_sf"/>
</dbReference>
<dbReference type="Pfam" id="PF13181">
    <property type="entry name" value="TPR_8"/>
    <property type="match status" value="1"/>
</dbReference>
<comment type="pathway">
    <text evidence="2">Glycan metabolism; bacterial cellulose biosynthesis.</text>
</comment>
<feature type="repeat" description="TPR" evidence="7">
    <location>
        <begin position="303"/>
        <end position="336"/>
    </location>
</feature>
<dbReference type="RefSeq" id="WP_271124067.1">
    <property type="nucleotide sequence ID" value="NZ_JALHAN010000068.1"/>
</dbReference>
<feature type="domain" description="Cellulose synthase operon C C-terminal" evidence="9">
    <location>
        <begin position="805"/>
        <end position="1137"/>
    </location>
</feature>
<reference evidence="10" key="1">
    <citation type="submission" date="2022-03" db="EMBL/GenBank/DDBJ databases">
        <title>Proposal of a novel genus Dryocolo and two novel species.</title>
        <authorList>
            <person name="Maddock D.W."/>
            <person name="Brady C.L."/>
            <person name="Denman S."/>
            <person name="Arnold D."/>
        </authorList>
    </citation>
    <scope>NUCLEOTIDE SEQUENCE</scope>
    <source>
        <strain evidence="10">H6W4</strain>
    </source>
</reference>
<feature type="signal peptide" evidence="8">
    <location>
        <begin position="1"/>
        <end position="23"/>
    </location>
</feature>
<evidence type="ECO:0000256" key="3">
    <source>
        <dbReference type="ARBA" id="ARBA00022729"/>
    </source>
</evidence>
<comment type="caution">
    <text evidence="10">The sequence shown here is derived from an EMBL/GenBank/DDBJ whole genome shotgun (WGS) entry which is preliminary data.</text>
</comment>
<evidence type="ECO:0000256" key="6">
    <source>
        <dbReference type="ARBA" id="ARBA00022916"/>
    </source>
</evidence>
<keyword evidence="11" id="KW-1185">Reference proteome</keyword>
<sequence>MHKYSINIISLSLGLLLMPWAVAAVTPQQQLLEQVRLGEASKREDLVRQSLYRLELMDPDNPDVIAARMRYLLRLGDNEGAKKQLGRLSQLAPSSSAYQQSVTTMTLSTPEGRQQLQQARLLATTGHTAEAAAAYEKIFNGNPPAGDLAVEYWTLMAKEPARRRLAIDKLKALNAANPGNAELRSNLARLLFASGRSEEGFTVLEQMAKSNNSRQDAAQIWYDQISHLPVSDASVAALTRFLGVFTEGETVTAARAKLAEQQKQLSDPAFKARAQGLANVETGRGGKAVAQLQEALASGHNDSEAVGALGQAYSQQGNRARAVQQLEKAIRMDPNSDNRSKWDSLLQTNRYWLLIAQGDEQLKANNLAGAQLKYQQARRVDNTDSYAVIGLGDVAVARKDDVAAERFYQQALRMDRGNSNAVRGLANVYRRQSTERATAFIHSLSASQRRSIDDIERSLEGDRLEQEAAALESQGQWGRAAEVQRRRLQLDPESVWITYRLGKDLYAAGKHSEADVLMRGLAKRRPADPEQVYANGLYLSGNNQADAALAHLNTLPRGQWNDNINELAERLQNNRVLETANRLRDGGKEAEAIALLKQQPRSDRIDLTLADWATQRDDHRAAVAQYQQVLQRDPKNADARLGLAEEYVAQGDKTQAREQLTRMQQAPASGQASMNTERRIANIQSALGDKSQAEKTFSRIIPAAKIQPPSMESAQALRDAARFQAENHQPQQALETYSDAMVSSGVAGKRPADNDTFTRLTRNDAKDDWLKRGVRSDAADLYRQQDVNVTLDHDYWGASGTPGYSDLQAHTTMLQVDAPLSDGRMWFRTDIVNMDAGTFNNSGDGGYNERWGTCAENACSGSNQQRANGASLAVGWKNTTWNADIGTTPLGFDVVDVVGGVSYSNDLGPLGYTLNAHRRPISSSMLSFAGQRDPNTNTVWGGVRATGIGVSTSYDKGEANGVWASLSGDTLTGKNVEDNWRVRFMTGYYYKLINENNRRLTVGLTNMLWHYDKDLSDYFLGQGGYYSPQQYVSFAIPIIWRQRTENWSWELGGSGSWSHSKSNAGKRYPVSGLVPATLDYPDRNDTFGGSSSNGFGYTARALVERRLDSHWSIGAGIDIQEAKDYTPSHALIFVRYSQAGWQGDMNMPPQPLVPYADF</sequence>
<dbReference type="NCBIfam" id="NF008520">
    <property type="entry name" value="PRK11447.1"/>
    <property type="match status" value="1"/>
</dbReference>
<proteinExistence type="predicted"/>
<keyword evidence="3 8" id="KW-0732">Signal</keyword>
<gene>
    <name evidence="10" type="primary">bcsC</name>
    <name evidence="10" type="ORF">MUA00_16255</name>
</gene>
<dbReference type="InterPro" id="IPR019734">
    <property type="entry name" value="TPR_rpt"/>
</dbReference>
<dbReference type="PANTHER" id="PTHR12558:SF13">
    <property type="entry name" value="CELL DIVISION CYCLE PROTEIN 27 HOMOLOG"/>
    <property type="match status" value="1"/>
</dbReference>
<evidence type="ECO:0000256" key="5">
    <source>
        <dbReference type="ARBA" id="ARBA00022803"/>
    </source>
</evidence>
<dbReference type="PROSITE" id="PS50005">
    <property type="entry name" value="TPR"/>
    <property type="match status" value="1"/>
</dbReference>
<dbReference type="GO" id="GO:0019867">
    <property type="term" value="C:outer membrane"/>
    <property type="evidence" value="ECO:0007669"/>
    <property type="project" value="InterPro"/>
</dbReference>
<evidence type="ECO:0000256" key="7">
    <source>
        <dbReference type="PROSITE-ProRule" id="PRU00339"/>
    </source>
</evidence>
<evidence type="ECO:0000256" key="8">
    <source>
        <dbReference type="SAM" id="SignalP"/>
    </source>
</evidence>
<dbReference type="AlphaFoldDB" id="A0A9X2W931"/>
<dbReference type="Pfam" id="PF05420">
    <property type="entry name" value="BCSC_C"/>
    <property type="match status" value="1"/>
</dbReference>
<dbReference type="Proteomes" id="UP001150641">
    <property type="component" value="Unassembled WGS sequence"/>
</dbReference>